<reference evidence="1 2" key="1">
    <citation type="submission" date="2018-05" db="EMBL/GenBank/DDBJ databases">
        <title>Genomic Encyclopedia of Type Strains, Phase IV (KMG-IV): sequencing the most valuable type-strain genomes for metagenomic binning, comparative biology and taxonomic classification.</title>
        <authorList>
            <person name="Goeker M."/>
        </authorList>
    </citation>
    <scope>NUCLEOTIDE SEQUENCE [LARGE SCALE GENOMIC DNA]</scope>
    <source>
        <strain evidence="1 2">DSM 28816</strain>
    </source>
</reference>
<organism evidence="1 2">
    <name type="scientific">Lachnotalea glycerini</name>
    <dbReference type="NCBI Taxonomy" id="1763509"/>
    <lineage>
        <taxon>Bacteria</taxon>
        <taxon>Bacillati</taxon>
        <taxon>Bacillota</taxon>
        <taxon>Clostridia</taxon>
        <taxon>Lachnospirales</taxon>
        <taxon>Lachnospiraceae</taxon>
        <taxon>Lachnotalea</taxon>
    </lineage>
</organism>
<accession>A0A318EQV7</accession>
<dbReference type="AlphaFoldDB" id="A0A318EQV7"/>
<dbReference type="Pfam" id="PF08680">
    <property type="entry name" value="DUF1779"/>
    <property type="match status" value="1"/>
</dbReference>
<dbReference type="SUPFAM" id="SSF143842">
    <property type="entry name" value="YwmB-like"/>
    <property type="match status" value="1"/>
</dbReference>
<evidence type="ECO:0000313" key="2">
    <source>
        <dbReference type="Proteomes" id="UP000247523"/>
    </source>
</evidence>
<comment type="caution">
    <text evidence="1">The sequence shown here is derived from an EMBL/GenBank/DDBJ whole genome shotgun (WGS) entry which is preliminary data.</text>
</comment>
<dbReference type="InterPro" id="IPR036209">
    <property type="entry name" value="YwmB-like_sf"/>
</dbReference>
<dbReference type="InterPro" id="IPR014794">
    <property type="entry name" value="DUF1779"/>
</dbReference>
<proteinExistence type="predicted"/>
<evidence type="ECO:0000313" key="1">
    <source>
        <dbReference type="EMBL" id="PXV91766.1"/>
    </source>
</evidence>
<dbReference type="EMBL" id="QICS01000003">
    <property type="protein sequence ID" value="PXV91766.1"/>
    <property type="molecule type" value="Genomic_DNA"/>
</dbReference>
<dbReference type="Proteomes" id="UP000247523">
    <property type="component" value="Unassembled WGS sequence"/>
</dbReference>
<sequence>MKKIMVFLIVAIWVFLGIGYIRDGKKVDENRIVEAFSKAAFSNEESTINVNGEYAGDYLSTEGAKDLLAKIAKELGIDDNYEITQQREEQKGEVVLFKQAKRAQTTLKFFTYESDSQNHEIGVKQYVTVELKLLDTADCALAYKNKLEDIIKNNQVNGEITVSMRGKYPEELNLEERNIIADDLLKKLDTDIKTEQRSDDMYVIYGYSKYINEYKKVGNQKINVSLAMNYNEEEEATYIYLSTPLINEDY</sequence>
<protein>
    <submittedName>
        <fullName evidence="1">TATA-box binding protein</fullName>
    </submittedName>
</protein>
<name>A0A318EQV7_9FIRM</name>
<dbReference type="RefSeq" id="WP_110290872.1">
    <property type="nucleotide sequence ID" value="NZ_QICS01000003.1"/>
</dbReference>
<dbReference type="Gene3D" id="3.30.360.40">
    <property type="entry name" value="YwmB-like"/>
    <property type="match status" value="1"/>
</dbReference>
<gene>
    <name evidence="1" type="ORF">C8E03_103335</name>
</gene>